<organism evidence="2 3">
    <name type="scientific">Kordia antarctica</name>
    <dbReference type="NCBI Taxonomy" id="1218801"/>
    <lineage>
        <taxon>Bacteria</taxon>
        <taxon>Pseudomonadati</taxon>
        <taxon>Bacteroidota</taxon>
        <taxon>Flavobacteriia</taxon>
        <taxon>Flavobacteriales</taxon>
        <taxon>Flavobacteriaceae</taxon>
        <taxon>Kordia</taxon>
    </lineage>
</organism>
<dbReference type="Proteomes" id="UP000464657">
    <property type="component" value="Chromosome"/>
</dbReference>
<dbReference type="AlphaFoldDB" id="A0A7L4ZGT7"/>
<evidence type="ECO:0000313" key="2">
    <source>
        <dbReference type="EMBL" id="QHI35667.1"/>
    </source>
</evidence>
<evidence type="ECO:0000256" key="1">
    <source>
        <dbReference type="SAM" id="MobiDB-lite"/>
    </source>
</evidence>
<dbReference type="OrthoDB" id="1524221at2"/>
<dbReference type="RefSeq" id="WP_160128395.1">
    <property type="nucleotide sequence ID" value="NZ_CP019288.1"/>
</dbReference>
<gene>
    <name evidence="2" type="ORF">IMCC3317_10130</name>
</gene>
<evidence type="ECO:0000313" key="3">
    <source>
        <dbReference type="Proteomes" id="UP000464657"/>
    </source>
</evidence>
<dbReference type="EMBL" id="CP019288">
    <property type="protein sequence ID" value="QHI35667.1"/>
    <property type="molecule type" value="Genomic_DNA"/>
</dbReference>
<feature type="region of interest" description="Disordered" evidence="1">
    <location>
        <begin position="53"/>
        <end position="86"/>
    </location>
</feature>
<dbReference type="KEGG" id="kan:IMCC3317_10130"/>
<keyword evidence="3" id="KW-1185">Reference proteome</keyword>
<proteinExistence type="predicted"/>
<reference evidence="2 3" key="1">
    <citation type="journal article" date="2013" name="Int. J. Syst. Evol. Microbiol.">
        <title>Kordia antarctica sp. nov., isolated from Antarctic seawater.</title>
        <authorList>
            <person name="Baek K."/>
            <person name="Choi A."/>
            <person name="Kang I."/>
            <person name="Lee K."/>
            <person name="Cho J.C."/>
        </authorList>
    </citation>
    <scope>NUCLEOTIDE SEQUENCE [LARGE SCALE GENOMIC DNA]</scope>
    <source>
        <strain evidence="2 3">IMCC3317</strain>
    </source>
</reference>
<accession>A0A7L4ZGT7</accession>
<name>A0A7L4ZGT7_9FLAO</name>
<evidence type="ECO:0008006" key="4">
    <source>
        <dbReference type="Google" id="ProtNLM"/>
    </source>
</evidence>
<protein>
    <recommendedName>
        <fullName evidence="4">DUF4412 domain-containing protein</fullName>
    </recommendedName>
</protein>
<sequence length="295" mass="32906">MKTLIKVCIIIGFLFTGTDANAQLWKRVKQKVKNKVEKKVEEKVEKKTDQVLDSLLDAPKDKKRTKKSSKKESSKKNSMGNLDANSMMDMLNSSKNATYDSEYTFPITATMVVTSGNSKPQHMTQSYGEKAILSKVKNTPGIILTDFVNETLIMLNVEEKSAQVMSMKMMNMFGMGSDEAESSETTQQKAVKTGKTKTMNGYLCHEYMITAEDAKINAWFAPEVNFNYQDYLSGFSKMFGGNTSANPMTLLSNGNGYVMEMTAIDVKGESSTMKVTNISEVTIKINMSSYKVQKL</sequence>